<dbReference type="InterPro" id="IPR005269">
    <property type="entry name" value="LOG"/>
</dbReference>
<dbReference type="SUPFAM" id="SSF102405">
    <property type="entry name" value="MCP/YpsA-like"/>
    <property type="match status" value="1"/>
</dbReference>
<comment type="function">
    <text evidence="4 7">Cytokinin-activating enzyme working in the direct activation pathway. Phosphoribohydrolase that converts inactive cytokinin nucleotides to the biologically active free-base forms.</text>
</comment>
<keyword evidence="3 7" id="KW-0203">Cytokinin biosynthesis</keyword>
<gene>
    <name evidence="8" type="primary">LOG1_2</name>
    <name evidence="8" type="ORF">PIB30_013782</name>
</gene>
<dbReference type="Proteomes" id="UP001341840">
    <property type="component" value="Unassembled WGS sequence"/>
</dbReference>
<evidence type="ECO:0000256" key="1">
    <source>
        <dbReference type="ARBA" id="ARBA00006763"/>
    </source>
</evidence>
<evidence type="ECO:0000256" key="4">
    <source>
        <dbReference type="ARBA" id="ARBA00024884"/>
    </source>
</evidence>
<evidence type="ECO:0000256" key="3">
    <source>
        <dbReference type="ARBA" id="ARBA00022712"/>
    </source>
</evidence>
<comment type="similarity">
    <text evidence="1 7">Belongs to the LOG family.</text>
</comment>
<comment type="catalytic activity">
    <reaction evidence="6 7">
        <text>9-ribosyl-trans-zeatin 5'-phosphate + H2O = trans-zeatin + D-ribose 5-phosphate</text>
        <dbReference type="Rhea" id="RHEA:48564"/>
        <dbReference type="ChEBI" id="CHEBI:15377"/>
        <dbReference type="ChEBI" id="CHEBI:16522"/>
        <dbReference type="ChEBI" id="CHEBI:78346"/>
        <dbReference type="ChEBI" id="CHEBI:87947"/>
        <dbReference type="EC" id="3.2.2.n1"/>
    </reaction>
</comment>
<evidence type="ECO:0000313" key="8">
    <source>
        <dbReference type="EMBL" id="MED6107427.1"/>
    </source>
</evidence>
<reference evidence="8 9" key="1">
    <citation type="journal article" date="2023" name="Plants (Basel)">
        <title>Bridging the Gap: Combining Genomics and Transcriptomics Approaches to Understand Stylosanthes scabra, an Orphan Legume from the Brazilian Caatinga.</title>
        <authorList>
            <person name="Ferreira-Neto J.R.C."/>
            <person name="da Silva M.D."/>
            <person name="Binneck E."/>
            <person name="de Melo N.F."/>
            <person name="da Silva R.H."/>
            <person name="de Melo A.L.T.M."/>
            <person name="Pandolfi V."/>
            <person name="Bustamante F.O."/>
            <person name="Brasileiro-Vidal A.C."/>
            <person name="Benko-Iseppon A.M."/>
        </authorList>
    </citation>
    <scope>NUCLEOTIDE SEQUENCE [LARGE SCALE GENOMIC DNA]</scope>
    <source>
        <tissue evidence="8">Leaves</tissue>
    </source>
</reference>
<dbReference type="PANTHER" id="PTHR31223:SF51">
    <property type="entry name" value="CYTOKININ RIBOSIDE 5'-MONOPHOSPHATE PHOSPHORIBOHYDROLASE LOG4-RELATED"/>
    <property type="match status" value="1"/>
</dbReference>
<dbReference type="EC" id="3.2.2.n1" evidence="2 7"/>
<protein>
    <recommendedName>
        <fullName evidence="2 7">Cytokinin riboside 5'-monophosphate phosphoribohydrolase</fullName>
        <ecNumber evidence="2 7">3.2.2.n1</ecNumber>
    </recommendedName>
</protein>
<evidence type="ECO:0000256" key="5">
    <source>
        <dbReference type="ARBA" id="ARBA00047718"/>
    </source>
</evidence>
<evidence type="ECO:0000256" key="7">
    <source>
        <dbReference type="RuleBase" id="RU363015"/>
    </source>
</evidence>
<evidence type="ECO:0000313" key="9">
    <source>
        <dbReference type="Proteomes" id="UP001341840"/>
    </source>
</evidence>
<dbReference type="NCBIfam" id="TIGR00730">
    <property type="entry name" value="Rossman fold protein, TIGR00730 family"/>
    <property type="match status" value="1"/>
</dbReference>
<evidence type="ECO:0000256" key="2">
    <source>
        <dbReference type="ARBA" id="ARBA00012205"/>
    </source>
</evidence>
<dbReference type="PANTHER" id="PTHR31223">
    <property type="entry name" value="LOG FAMILY PROTEIN YJL055W"/>
    <property type="match status" value="1"/>
</dbReference>
<dbReference type="Pfam" id="PF03641">
    <property type="entry name" value="Lysine_decarbox"/>
    <property type="match status" value="1"/>
</dbReference>
<proteinExistence type="inferred from homology"/>
<accession>A0ABU6Q7B8</accession>
<name>A0ABU6Q7B8_9FABA</name>
<dbReference type="InterPro" id="IPR031100">
    <property type="entry name" value="LOG_fam"/>
</dbReference>
<comment type="caution">
    <text evidence="8">The sequence shown here is derived from an EMBL/GenBank/DDBJ whole genome shotgun (WGS) entry which is preliminary data.</text>
</comment>
<organism evidence="8 9">
    <name type="scientific">Stylosanthes scabra</name>
    <dbReference type="NCBI Taxonomy" id="79078"/>
    <lineage>
        <taxon>Eukaryota</taxon>
        <taxon>Viridiplantae</taxon>
        <taxon>Streptophyta</taxon>
        <taxon>Embryophyta</taxon>
        <taxon>Tracheophyta</taxon>
        <taxon>Spermatophyta</taxon>
        <taxon>Magnoliopsida</taxon>
        <taxon>eudicotyledons</taxon>
        <taxon>Gunneridae</taxon>
        <taxon>Pentapetalae</taxon>
        <taxon>rosids</taxon>
        <taxon>fabids</taxon>
        <taxon>Fabales</taxon>
        <taxon>Fabaceae</taxon>
        <taxon>Papilionoideae</taxon>
        <taxon>50 kb inversion clade</taxon>
        <taxon>dalbergioids sensu lato</taxon>
        <taxon>Dalbergieae</taxon>
        <taxon>Pterocarpus clade</taxon>
        <taxon>Stylosanthes</taxon>
    </lineage>
</organism>
<comment type="catalytic activity">
    <reaction evidence="5 7">
        <text>N(6)-(dimethylallyl)adenosine 5'-phosphate + H2O = N(6)-dimethylallyladenine + D-ribose 5-phosphate</text>
        <dbReference type="Rhea" id="RHEA:48560"/>
        <dbReference type="ChEBI" id="CHEBI:15377"/>
        <dbReference type="ChEBI" id="CHEBI:17660"/>
        <dbReference type="ChEBI" id="CHEBI:57526"/>
        <dbReference type="ChEBI" id="CHEBI:78346"/>
        <dbReference type="EC" id="3.2.2.n1"/>
    </reaction>
</comment>
<keyword evidence="9" id="KW-1185">Reference proteome</keyword>
<evidence type="ECO:0000256" key="6">
    <source>
        <dbReference type="ARBA" id="ARBA00049153"/>
    </source>
</evidence>
<dbReference type="EMBL" id="JASCZI010000036">
    <property type="protein sequence ID" value="MED6107427.1"/>
    <property type="molecule type" value="Genomic_DNA"/>
</dbReference>
<sequence length="250" mass="27402">MMVTSQVLFKETKGCVWGEVLRTSSNKGEGKMPEKETKQKGRFQRICVFCGSRAGYKSAFGDAALELGKLLVEKKIDLVYGGGRLGLMGLISETVLKGGGHVLGVIPKALMHHEISGETFGEVKTVANMHERKSIMGKHADAFIALPGGYGTMEELLEVIAWSQLGIHDKPVGLLNVEGYFNSLLTLFDKGVEEGFIDDSARHIVVIADTPEELIKKMEEYVPLHPKVAPKQSWAEDQFLGPTENGELRS</sequence>
<keyword evidence="7" id="KW-0378">Hydrolase</keyword>
<dbReference type="Gene3D" id="3.40.50.450">
    <property type="match status" value="1"/>
</dbReference>